<evidence type="ECO:0000256" key="6">
    <source>
        <dbReference type="ARBA" id="ARBA00023136"/>
    </source>
</evidence>
<evidence type="ECO:0000313" key="13">
    <source>
        <dbReference type="Proteomes" id="UP000198583"/>
    </source>
</evidence>
<keyword evidence="2" id="KW-1003">Cell membrane</keyword>
<proteinExistence type="predicted"/>
<feature type="transmembrane region" description="Helical" evidence="9">
    <location>
        <begin position="131"/>
        <end position="153"/>
    </location>
</feature>
<gene>
    <name evidence="12" type="ORF">SAMN04488564_114102</name>
</gene>
<dbReference type="GO" id="GO:0005886">
    <property type="term" value="C:plasma membrane"/>
    <property type="evidence" value="ECO:0007669"/>
    <property type="project" value="UniProtKB-SubCell"/>
</dbReference>
<feature type="domain" description="CBS" evidence="10">
    <location>
        <begin position="217"/>
        <end position="274"/>
    </location>
</feature>
<dbReference type="InterPro" id="IPR044751">
    <property type="entry name" value="Ion_transp-like_CBS"/>
</dbReference>
<feature type="domain" description="CNNM transmembrane" evidence="11">
    <location>
        <begin position="1"/>
        <end position="198"/>
    </location>
</feature>
<dbReference type="CDD" id="cd04590">
    <property type="entry name" value="CBS_pair_CorC_HlyC_assoc"/>
    <property type="match status" value="1"/>
</dbReference>
<feature type="transmembrane region" description="Helical" evidence="9">
    <location>
        <begin position="52"/>
        <end position="74"/>
    </location>
</feature>
<keyword evidence="3 8" id="KW-0812">Transmembrane</keyword>
<dbReference type="SUPFAM" id="SSF54631">
    <property type="entry name" value="CBS-domain pair"/>
    <property type="match status" value="1"/>
</dbReference>
<keyword evidence="5 8" id="KW-1133">Transmembrane helix</keyword>
<dbReference type="AlphaFoldDB" id="A0A1I6FF18"/>
<evidence type="ECO:0000313" key="12">
    <source>
        <dbReference type="EMBL" id="SFR28541.1"/>
    </source>
</evidence>
<keyword evidence="7" id="KW-0129">CBS domain</keyword>
<organism evidence="12 13">
    <name type="scientific">Lentzea waywayandensis</name>
    <dbReference type="NCBI Taxonomy" id="84724"/>
    <lineage>
        <taxon>Bacteria</taxon>
        <taxon>Bacillati</taxon>
        <taxon>Actinomycetota</taxon>
        <taxon>Actinomycetes</taxon>
        <taxon>Pseudonocardiales</taxon>
        <taxon>Pseudonocardiaceae</taxon>
        <taxon>Lentzea</taxon>
    </lineage>
</organism>
<keyword evidence="13" id="KW-1185">Reference proteome</keyword>
<dbReference type="OrthoDB" id="110231at2"/>
<dbReference type="Gene3D" id="3.10.580.10">
    <property type="entry name" value="CBS-domain"/>
    <property type="match status" value="1"/>
</dbReference>
<dbReference type="PANTHER" id="PTHR43099:SF5">
    <property type="entry name" value="HLYC_CORC FAMILY TRANSPORTER"/>
    <property type="match status" value="1"/>
</dbReference>
<evidence type="ECO:0000256" key="7">
    <source>
        <dbReference type="PROSITE-ProRule" id="PRU00703"/>
    </source>
</evidence>
<evidence type="ECO:0000259" key="10">
    <source>
        <dbReference type="PROSITE" id="PS51371"/>
    </source>
</evidence>
<keyword evidence="4" id="KW-0677">Repeat</keyword>
<dbReference type="STRING" id="84724.SAMN04488564_114102"/>
<keyword evidence="6 8" id="KW-0472">Membrane</keyword>
<dbReference type="RefSeq" id="WP_093604666.1">
    <property type="nucleotide sequence ID" value="NZ_FOYL01000014.1"/>
</dbReference>
<dbReference type="InterPro" id="IPR002550">
    <property type="entry name" value="CNNM"/>
</dbReference>
<dbReference type="PROSITE" id="PS51371">
    <property type="entry name" value="CBS"/>
    <property type="match status" value="1"/>
</dbReference>
<evidence type="ECO:0000256" key="1">
    <source>
        <dbReference type="ARBA" id="ARBA00004651"/>
    </source>
</evidence>
<sequence length="341" mass="36060">MNFLVIALLLAGNAFFVGAEFAVITARRDRLEALADKGSARARTAIKASQELPLLIAGAQLGITLCSLGLGAIAEPALASVLEGPLGAIGLPLAVVHGVAFAVALVIVVALHTILGEMVPKNLAIAGPERAAVWLVPVHYGFSRMIAPVLALFNAVGRWVLRRFGVEPVDELESAYTPDELALLIGQSRSEGLLEDSEHRRLAQTLSSAARTVADVLVPLEKLTTVSATPTVGEIENVVATTGFSRFPVLADARLIGYLHVKDVLDLEGAETSVPRDRVRGLPEVPVDARLDEALAALRRAQSHLARAVAADGTVIGVVALEDLVEEYVGTVRDGTHVRWV</sequence>
<dbReference type="InterPro" id="IPR000644">
    <property type="entry name" value="CBS_dom"/>
</dbReference>
<comment type="subcellular location">
    <subcellularLocation>
        <location evidence="1">Cell membrane</location>
        <topology evidence="1">Multi-pass membrane protein</topology>
    </subcellularLocation>
</comment>
<dbReference type="Pfam" id="PF01595">
    <property type="entry name" value="CNNM"/>
    <property type="match status" value="1"/>
</dbReference>
<evidence type="ECO:0000256" key="5">
    <source>
        <dbReference type="ARBA" id="ARBA00022989"/>
    </source>
</evidence>
<evidence type="ECO:0000256" key="8">
    <source>
        <dbReference type="PROSITE-ProRule" id="PRU01193"/>
    </source>
</evidence>
<evidence type="ECO:0000256" key="2">
    <source>
        <dbReference type="ARBA" id="ARBA00022475"/>
    </source>
</evidence>
<dbReference type="PANTHER" id="PTHR43099">
    <property type="entry name" value="UPF0053 PROTEIN YRKA"/>
    <property type="match status" value="1"/>
</dbReference>
<evidence type="ECO:0000256" key="9">
    <source>
        <dbReference type="SAM" id="Phobius"/>
    </source>
</evidence>
<dbReference type="InterPro" id="IPR051676">
    <property type="entry name" value="UPF0053_domain"/>
</dbReference>
<dbReference type="SMART" id="SM00116">
    <property type="entry name" value="CBS"/>
    <property type="match status" value="1"/>
</dbReference>
<evidence type="ECO:0000256" key="3">
    <source>
        <dbReference type="ARBA" id="ARBA00022692"/>
    </source>
</evidence>
<dbReference type="EMBL" id="FOYL01000014">
    <property type="protein sequence ID" value="SFR28541.1"/>
    <property type="molecule type" value="Genomic_DNA"/>
</dbReference>
<dbReference type="PROSITE" id="PS51846">
    <property type="entry name" value="CNNM"/>
    <property type="match status" value="1"/>
</dbReference>
<dbReference type="InterPro" id="IPR046342">
    <property type="entry name" value="CBS_dom_sf"/>
</dbReference>
<dbReference type="Pfam" id="PF00571">
    <property type="entry name" value="CBS"/>
    <property type="match status" value="1"/>
</dbReference>
<reference evidence="13" key="1">
    <citation type="submission" date="2016-10" db="EMBL/GenBank/DDBJ databases">
        <authorList>
            <person name="Varghese N."/>
            <person name="Submissions S."/>
        </authorList>
    </citation>
    <scope>NUCLEOTIDE SEQUENCE [LARGE SCALE GENOMIC DNA]</scope>
    <source>
        <strain evidence="13">DSM 44232</strain>
    </source>
</reference>
<accession>A0A1I6FF18</accession>
<evidence type="ECO:0000259" key="11">
    <source>
        <dbReference type="PROSITE" id="PS51846"/>
    </source>
</evidence>
<dbReference type="Proteomes" id="UP000198583">
    <property type="component" value="Unassembled WGS sequence"/>
</dbReference>
<protein>
    <submittedName>
        <fullName evidence="12">Hemolysin, contains CBS domains</fullName>
    </submittedName>
</protein>
<name>A0A1I6FF18_9PSEU</name>
<feature type="transmembrane region" description="Helical" evidence="9">
    <location>
        <begin position="86"/>
        <end position="111"/>
    </location>
</feature>
<evidence type="ECO:0000256" key="4">
    <source>
        <dbReference type="ARBA" id="ARBA00022737"/>
    </source>
</evidence>